<comment type="subcellular location">
    <subcellularLocation>
        <location evidence="2">Cell membrane</location>
    </subcellularLocation>
    <subcellularLocation>
        <location evidence="1">Membrane</location>
        <topology evidence="1">Single-pass membrane protein</topology>
    </subcellularLocation>
</comment>
<proteinExistence type="predicted"/>
<evidence type="ECO:0000256" key="4">
    <source>
        <dbReference type="ARBA" id="ARBA00022692"/>
    </source>
</evidence>
<dbReference type="GO" id="GO:0016989">
    <property type="term" value="F:sigma factor antagonist activity"/>
    <property type="evidence" value="ECO:0007669"/>
    <property type="project" value="TreeGrafter"/>
</dbReference>
<feature type="domain" description="Anti-sigma K factor RskA C-terminal" evidence="10">
    <location>
        <begin position="107"/>
        <end position="241"/>
    </location>
</feature>
<keyword evidence="4 9" id="KW-0812">Transmembrane</keyword>
<dbReference type="InterPro" id="IPR018764">
    <property type="entry name" value="RskA_C"/>
</dbReference>
<dbReference type="PANTHER" id="PTHR37461">
    <property type="entry name" value="ANTI-SIGMA-K FACTOR RSKA"/>
    <property type="match status" value="1"/>
</dbReference>
<evidence type="ECO:0000256" key="6">
    <source>
        <dbReference type="ARBA" id="ARBA00023136"/>
    </source>
</evidence>
<organism evidence="11 12">
    <name type="scientific">Paenibacillus amylolyticus</name>
    <dbReference type="NCBI Taxonomy" id="1451"/>
    <lineage>
        <taxon>Bacteria</taxon>
        <taxon>Bacillati</taxon>
        <taxon>Bacillota</taxon>
        <taxon>Bacilli</taxon>
        <taxon>Bacillales</taxon>
        <taxon>Paenibacillaceae</taxon>
        <taxon>Paenibacillus</taxon>
    </lineage>
</organism>
<sequence length="255" mass="28477">MSSIPVCSYMLEYLSDPCSEEGKAFERHLSDCASCKLEVEQLRLGWEAIPTHMNQVELPSDLKQQVMEAAWGKSNESTSPDLVEHHRRSSRFKRLTKRYNNPKVNLAVASLLILLGASLIGNVVLVQERIEQPVTLMNSMDLPTSEIQKVMKLKSLTSGTSYGVACIVGTGKDQQFVVYLFNPPQTEKNEVYQVWLNKEQAYHNAGKLKVENQMGLAVLAIPMGNQAWSYDSIAITLEPDSTGLVPRGPQMFRSS</sequence>
<evidence type="ECO:0000256" key="7">
    <source>
        <dbReference type="ARBA" id="ARBA00029829"/>
    </source>
</evidence>
<dbReference type="AlphaFoldDB" id="A0A5M9WTT9"/>
<evidence type="ECO:0000256" key="9">
    <source>
        <dbReference type="SAM" id="Phobius"/>
    </source>
</evidence>
<keyword evidence="5 9" id="KW-1133">Transmembrane helix</keyword>
<dbReference type="EMBL" id="RIAS01000006">
    <property type="protein sequence ID" value="KAA8784962.1"/>
    <property type="molecule type" value="Genomic_DNA"/>
</dbReference>
<dbReference type="Proteomes" id="UP000323664">
    <property type="component" value="Unassembled WGS sequence"/>
</dbReference>
<accession>A0A5M9WTT9</accession>
<dbReference type="InterPro" id="IPR051474">
    <property type="entry name" value="Anti-sigma-K/W_factor"/>
</dbReference>
<dbReference type="GO" id="GO:0005886">
    <property type="term" value="C:plasma membrane"/>
    <property type="evidence" value="ECO:0007669"/>
    <property type="project" value="UniProtKB-SubCell"/>
</dbReference>
<evidence type="ECO:0000256" key="1">
    <source>
        <dbReference type="ARBA" id="ARBA00004167"/>
    </source>
</evidence>
<evidence type="ECO:0000313" key="12">
    <source>
        <dbReference type="Proteomes" id="UP000323664"/>
    </source>
</evidence>
<comment type="caution">
    <text evidence="11">The sequence shown here is derived from an EMBL/GenBank/DDBJ whole genome shotgun (WGS) entry which is preliminary data.</text>
</comment>
<keyword evidence="6 9" id="KW-0472">Membrane</keyword>
<protein>
    <recommendedName>
        <fullName evidence="8">Regulator of SigK</fullName>
    </recommendedName>
    <alternativeName>
        <fullName evidence="7">Sigma-K anti-sigma factor RskA</fullName>
    </alternativeName>
</protein>
<evidence type="ECO:0000259" key="10">
    <source>
        <dbReference type="Pfam" id="PF10099"/>
    </source>
</evidence>
<keyword evidence="3" id="KW-1003">Cell membrane</keyword>
<reference evidence="11 12" key="1">
    <citation type="journal article" date="2019" name="J. Ind. Microbiol. Biotechnol.">
        <title>Paenibacillus amylolyticus 27C64 has a diverse set of carbohydrate-active enzymes and complete pectin deconstruction system.</title>
        <authorList>
            <person name="Keggi C."/>
            <person name="Doran-Peterson J."/>
        </authorList>
    </citation>
    <scope>NUCLEOTIDE SEQUENCE [LARGE SCALE GENOMIC DNA]</scope>
    <source>
        <strain evidence="11 12">27C64</strain>
    </source>
</reference>
<dbReference type="GO" id="GO:0006417">
    <property type="term" value="P:regulation of translation"/>
    <property type="evidence" value="ECO:0007669"/>
    <property type="project" value="TreeGrafter"/>
</dbReference>
<feature type="transmembrane region" description="Helical" evidence="9">
    <location>
        <begin position="104"/>
        <end position="125"/>
    </location>
</feature>
<gene>
    <name evidence="11" type="ORF">EC604_14000</name>
</gene>
<evidence type="ECO:0000256" key="3">
    <source>
        <dbReference type="ARBA" id="ARBA00022475"/>
    </source>
</evidence>
<evidence type="ECO:0000313" key="11">
    <source>
        <dbReference type="EMBL" id="KAA8784962.1"/>
    </source>
</evidence>
<dbReference type="PANTHER" id="PTHR37461:SF1">
    <property type="entry name" value="ANTI-SIGMA-K FACTOR RSKA"/>
    <property type="match status" value="1"/>
</dbReference>
<dbReference type="Gene3D" id="1.10.10.1320">
    <property type="entry name" value="Anti-sigma factor, zinc-finger domain"/>
    <property type="match status" value="1"/>
</dbReference>
<evidence type="ECO:0000256" key="8">
    <source>
        <dbReference type="ARBA" id="ARBA00030803"/>
    </source>
</evidence>
<dbReference type="InterPro" id="IPR041916">
    <property type="entry name" value="Anti_sigma_zinc_sf"/>
</dbReference>
<evidence type="ECO:0000256" key="5">
    <source>
        <dbReference type="ARBA" id="ARBA00022989"/>
    </source>
</evidence>
<evidence type="ECO:0000256" key="2">
    <source>
        <dbReference type="ARBA" id="ARBA00004236"/>
    </source>
</evidence>
<dbReference type="Pfam" id="PF10099">
    <property type="entry name" value="RskA_C"/>
    <property type="match status" value="1"/>
</dbReference>
<name>A0A5M9WTT9_PAEAM</name>